<evidence type="ECO:0000256" key="14">
    <source>
        <dbReference type="SAM" id="MobiDB-lite"/>
    </source>
</evidence>
<reference evidence="16" key="1">
    <citation type="submission" date="2015-09" db="EMBL/GenBank/DDBJ databases">
        <authorList>
            <person name="Sai Rama Sridatta P."/>
        </authorList>
    </citation>
    <scope>NUCLEOTIDE SEQUENCE [LARGE SCALE GENOMIC DNA]</scope>
</reference>
<gene>
    <name evidence="15" type="primary">si:dkey-22n8.3</name>
</gene>
<evidence type="ECO:0000256" key="2">
    <source>
        <dbReference type="ARBA" id="ARBA00007346"/>
    </source>
</evidence>
<keyword evidence="7" id="KW-0406">Ion transport</keyword>
<dbReference type="GO" id="GO:0015078">
    <property type="term" value="F:proton transmembrane transporter activity"/>
    <property type="evidence" value="ECO:0007669"/>
    <property type="project" value="InterPro"/>
</dbReference>
<keyword evidence="8" id="KW-0496">Mitochondrion</keyword>
<dbReference type="STRING" id="8187.ENSLCAP00010001659"/>
<keyword evidence="9" id="KW-0472">Membrane</keyword>
<protein>
    <recommendedName>
        <fullName evidence="13">ATP synthase peripheral stalk subunit F6, mitochondrial</fullName>
    </recommendedName>
    <alternativeName>
        <fullName evidence="10">ATP synthase peripheral stalk subunit F6</fullName>
    </alternativeName>
</protein>
<dbReference type="Pfam" id="PF05511">
    <property type="entry name" value="ATP-synt_F6"/>
    <property type="match status" value="1"/>
</dbReference>
<evidence type="ECO:0000256" key="8">
    <source>
        <dbReference type="ARBA" id="ARBA00023128"/>
    </source>
</evidence>
<keyword evidence="3" id="KW-0813">Transport</keyword>
<comment type="function">
    <text evidence="11">Subunit F6, of the mitochondrial membrane ATP synthase complex (F(1)F(0) ATP synthase or Complex V) that produces ATP from ADP in the presence of a proton gradient across the membrane which is generated by electron transport complexes of the respiratory chain. ATP synthase complex consist of a soluble F(1) head domain - the catalytic core - and a membrane F(1) domain - the membrane proton channel. These two domains are linked by a central stalk rotating inside the F(1) region and a stationary peripheral stalk. During catalysis, ATP synthesis in the catalytic domain of F(1) is coupled via a rotary mechanism of the central stalk subunits to proton translocation. In vivo, can only synthesize ATP although its ATP hydrolase activity can be activated artificially in vitro. Part of the complex F(0) domain. Part of the complex F(0) domain and the peripheric stalk, which acts as a stator to hold the catalytic alpha(3)beta(3) subcomplex and subunit a/ATP6 static relative to the rotary elements.</text>
</comment>
<dbReference type="Proteomes" id="UP000314980">
    <property type="component" value="Unassembled WGS sequence"/>
</dbReference>
<evidence type="ECO:0000256" key="10">
    <source>
        <dbReference type="ARBA" id="ARBA00029863"/>
    </source>
</evidence>
<evidence type="ECO:0000313" key="15">
    <source>
        <dbReference type="Ensembl" id="ENSLCAP00010001659.1"/>
    </source>
</evidence>
<dbReference type="InterPro" id="IPR008387">
    <property type="entry name" value="ATP_synth_f6_mt"/>
</dbReference>
<comment type="similarity">
    <text evidence="2">Belongs to the eukaryotic ATPase subunit F6 family.</text>
</comment>
<dbReference type="AlphaFoldDB" id="A0A4W6BLC8"/>
<dbReference type="Ensembl" id="ENSLCAT00010001723.1">
    <property type="protein sequence ID" value="ENSLCAP00010001659.1"/>
    <property type="gene ID" value="ENSLCAG00010000958.1"/>
</dbReference>
<dbReference type="GeneTree" id="ENSGT00940000176046"/>
<keyword evidence="16" id="KW-1185">Reference proteome</keyword>
<dbReference type="GO" id="GO:0005743">
    <property type="term" value="C:mitochondrial inner membrane"/>
    <property type="evidence" value="ECO:0007669"/>
    <property type="project" value="UniProtKB-SubCell"/>
</dbReference>
<evidence type="ECO:0000256" key="1">
    <source>
        <dbReference type="ARBA" id="ARBA00004273"/>
    </source>
</evidence>
<feature type="region of interest" description="Disordered" evidence="14">
    <location>
        <begin position="1"/>
        <end position="24"/>
    </location>
</feature>
<dbReference type="Gene3D" id="1.10.246.110">
    <property type="entry name" value="Mitochondrial ATP synthase-coupling factor 6"/>
    <property type="match status" value="1"/>
</dbReference>
<comment type="subunit">
    <text evidence="12">Component of the ATP synthase complex composed at least of ATP5F1A/subunit alpha, ATP5F1B/subunit beta, ATP5MC1/subunit c (homooctomer), MT-ATP6/subunit a, MT-ATP8/subunit 8, ATP5ME/subunit e, ATP5MF/subunit f, ATP5MG/subunit g, ATP5MK/subunit k, ATP5MJ/subunit j, ATP5F1C/subunit gamma, ATP5F1D/subunit delta, ATP5F1E/subunit epsilon, ATP5PF/subunit F6, ATP5PB/subunit b, ATP5PD/subunit d, ATP5PO/subunit OSCP. ATP synthase complex consists of a soluble F(1) head domain (subunits alpha(3) and beta(3)) - the catalytic core - and a membrane F(0) domain - the membrane proton channel (subunits c, a, 8, e, f, g, k and j). These two domains are linked by a central stalk (subunits gamma, delta, and epsilon) rotating inside the F1 region and a stationary peripheral stalk (subunits F6, b, d, and OSCP).</text>
</comment>
<evidence type="ECO:0000256" key="7">
    <source>
        <dbReference type="ARBA" id="ARBA00023065"/>
    </source>
</evidence>
<keyword evidence="6" id="KW-0999">Mitochondrion inner membrane</keyword>
<feature type="compositionally biased region" description="Polar residues" evidence="14">
    <location>
        <begin position="7"/>
        <end position="24"/>
    </location>
</feature>
<comment type="subcellular location">
    <subcellularLocation>
        <location evidence="1">Mitochondrion inner membrane</location>
    </subcellularLocation>
</comment>
<evidence type="ECO:0000313" key="16">
    <source>
        <dbReference type="Proteomes" id="UP000314980"/>
    </source>
</evidence>
<dbReference type="SUPFAM" id="SSF111357">
    <property type="entry name" value="Mitochondrial ATP synthase coupling factor 6"/>
    <property type="match status" value="1"/>
</dbReference>
<dbReference type="PANTHER" id="PTHR12441">
    <property type="entry name" value="ATP SYNTHASE COUPLING FACTOR 6, MITOCHONDRIAL"/>
    <property type="match status" value="1"/>
</dbReference>
<dbReference type="FunFam" id="1.10.246.110:FF:000001">
    <property type="entry name" value="ATP synthase-coupling factor 6, mitochondrial"/>
    <property type="match status" value="1"/>
</dbReference>
<reference evidence="15" key="3">
    <citation type="submission" date="2025-09" db="UniProtKB">
        <authorList>
            <consortium name="Ensembl"/>
        </authorList>
    </citation>
    <scope>IDENTIFICATION</scope>
</reference>
<sequence length="608" mass="66038">MEAKADTTAQAVQTNSTDSGVVNVSQTATVEPLLESTVEPTIETEGADNLSHAALIQNTPESAVLPLKSEVESKVESSLGKITVEKDVNESEQMTLESVTLHPAKDFLEALKTDDLLKTKFILDEKAEKQLQELLVQTGMGAEHKASPEAENSSEDESEILTKVLSKWESLSEDLQELEEETGTLVKELLCHVPAVLSKSPSTIKASSASNQLVRANGESLQMQEKANEEDMTLESVTLAEVKAQFGSLETEVLQETSDALEKEADVLAKEEKIEVETAIEDAVFEDTTEAKILTLDSISEAIDAIEAETSVILEAILGSEQGLRQPPDTLPLKLVPQSEMICQEAEKESGKQDENVLEAMSLEAVTLAEVEASLGTLENKPLSETTAYLENEAEILAGERRMEVEEGTVSEETIEALDVESLSLPEADGLSEDLQTDALMEELLFTIPGHVAGVREAQISQEGVGTSNLDAPVVIGSAAVDTAAAETDDFPASLAPKEVLLGQEMVDKGEQTETLRTEDDAGTHTDLDPVQRLFLEKIREYDNMRSMSGGPVGVEPDYERLLSEETAKLQRLYGGGDLSSFPQFTFTGERDTEARERLCHRVLMIQE</sequence>
<evidence type="ECO:0000256" key="5">
    <source>
        <dbReference type="ARBA" id="ARBA00022781"/>
    </source>
</evidence>
<name>A0A4W6BLC8_LATCA</name>
<dbReference type="PANTHER" id="PTHR12441:SF13">
    <property type="entry name" value="ATP SYNTHASE-COUPLING FACTOR 6, MITOCHONDRIAL"/>
    <property type="match status" value="1"/>
</dbReference>
<evidence type="ECO:0000256" key="11">
    <source>
        <dbReference type="ARBA" id="ARBA00059339"/>
    </source>
</evidence>
<evidence type="ECO:0000256" key="12">
    <source>
        <dbReference type="ARBA" id="ARBA00064647"/>
    </source>
</evidence>
<evidence type="ECO:0000256" key="13">
    <source>
        <dbReference type="ARBA" id="ARBA00073749"/>
    </source>
</evidence>
<keyword evidence="4" id="KW-0138">CF(0)</keyword>
<keyword evidence="5" id="KW-0375">Hydrogen ion transport</keyword>
<evidence type="ECO:0000256" key="4">
    <source>
        <dbReference type="ARBA" id="ARBA00022547"/>
    </source>
</evidence>
<dbReference type="InterPro" id="IPR036204">
    <property type="entry name" value="ATP_synth_f6_sf_mt"/>
</dbReference>
<reference evidence="15" key="2">
    <citation type="submission" date="2025-08" db="UniProtKB">
        <authorList>
            <consortium name="Ensembl"/>
        </authorList>
    </citation>
    <scope>IDENTIFICATION</scope>
</reference>
<accession>A0A4W6BLC8</accession>
<proteinExistence type="inferred from homology"/>
<dbReference type="GO" id="GO:0015986">
    <property type="term" value="P:proton motive force-driven ATP synthesis"/>
    <property type="evidence" value="ECO:0007669"/>
    <property type="project" value="InterPro"/>
</dbReference>
<evidence type="ECO:0000256" key="3">
    <source>
        <dbReference type="ARBA" id="ARBA00022448"/>
    </source>
</evidence>
<dbReference type="GO" id="GO:0045259">
    <property type="term" value="C:proton-transporting ATP synthase complex"/>
    <property type="evidence" value="ECO:0007669"/>
    <property type="project" value="UniProtKB-KW"/>
</dbReference>
<organism evidence="15 16">
    <name type="scientific">Lates calcarifer</name>
    <name type="common">Barramundi</name>
    <name type="synonym">Holocentrus calcarifer</name>
    <dbReference type="NCBI Taxonomy" id="8187"/>
    <lineage>
        <taxon>Eukaryota</taxon>
        <taxon>Metazoa</taxon>
        <taxon>Chordata</taxon>
        <taxon>Craniata</taxon>
        <taxon>Vertebrata</taxon>
        <taxon>Euteleostomi</taxon>
        <taxon>Actinopterygii</taxon>
        <taxon>Neopterygii</taxon>
        <taxon>Teleostei</taxon>
        <taxon>Neoteleostei</taxon>
        <taxon>Acanthomorphata</taxon>
        <taxon>Carangaria</taxon>
        <taxon>Carangaria incertae sedis</taxon>
        <taxon>Centropomidae</taxon>
        <taxon>Lates</taxon>
    </lineage>
</organism>
<evidence type="ECO:0000256" key="6">
    <source>
        <dbReference type="ARBA" id="ARBA00022792"/>
    </source>
</evidence>
<evidence type="ECO:0000256" key="9">
    <source>
        <dbReference type="ARBA" id="ARBA00023136"/>
    </source>
</evidence>
<dbReference type="InParanoid" id="A0A4W6BLC8"/>